<feature type="transmembrane region" description="Helical" evidence="7">
    <location>
        <begin position="202"/>
        <end position="220"/>
    </location>
</feature>
<proteinExistence type="inferred from homology"/>
<name>A0A918RNG0_9GAMM</name>
<reference evidence="8" key="2">
    <citation type="submission" date="2020-09" db="EMBL/GenBank/DDBJ databases">
        <authorList>
            <person name="Sun Q."/>
            <person name="Kim S."/>
        </authorList>
    </citation>
    <scope>NUCLEOTIDE SEQUENCE</scope>
    <source>
        <strain evidence="8">KCTC 12711</strain>
    </source>
</reference>
<evidence type="ECO:0000256" key="2">
    <source>
        <dbReference type="ARBA" id="ARBA00022475"/>
    </source>
</evidence>
<dbReference type="HAMAP" id="MF_01147">
    <property type="entry name" value="Lgt"/>
    <property type="match status" value="1"/>
</dbReference>
<accession>A0A918RNG0</accession>
<dbReference type="GO" id="GO:0042158">
    <property type="term" value="P:lipoprotein biosynthetic process"/>
    <property type="evidence" value="ECO:0007669"/>
    <property type="project" value="UniProtKB-UniRule"/>
</dbReference>
<dbReference type="Pfam" id="PF01790">
    <property type="entry name" value="LGT"/>
    <property type="match status" value="1"/>
</dbReference>
<dbReference type="Proteomes" id="UP000614811">
    <property type="component" value="Unassembled WGS sequence"/>
</dbReference>
<comment type="caution">
    <text evidence="8">The sequence shown here is derived from an EMBL/GenBank/DDBJ whole genome shotgun (WGS) entry which is preliminary data.</text>
</comment>
<reference evidence="8" key="1">
    <citation type="journal article" date="2014" name="Int. J. Syst. Evol. Microbiol.">
        <title>Complete genome sequence of Corynebacterium casei LMG S-19264T (=DSM 44701T), isolated from a smear-ripened cheese.</title>
        <authorList>
            <consortium name="US DOE Joint Genome Institute (JGI-PGF)"/>
            <person name="Walter F."/>
            <person name="Albersmeier A."/>
            <person name="Kalinowski J."/>
            <person name="Ruckert C."/>
        </authorList>
    </citation>
    <scope>NUCLEOTIDE SEQUENCE</scope>
    <source>
        <strain evidence="8">KCTC 12711</strain>
    </source>
</reference>
<sequence length="263" mass="29866">MLVHPNFDPVAFSIGPLSVHWYGIMYLCAFASVYILLHYRLSHYPRYRESGWSPDRISDLIFYGVLGAVIGGRLGYVLFYKPDYYLHNLLEVFFIHQGGMSFHGGLLGVIAVAYVYSRKSKIGFLAIGDFVAPVAPLGLFFGRMGNFINQELWGKVTTVPWGMVFSNGGPKSRHPSMLYEAFLEGLLLWVVIWLVARKPRHAGMLSGLFLIGYAVSRILVEFVRVPDEHLNYLLFDWVTMGQVLSLPMLLLGLFLVFRQPNKH</sequence>
<evidence type="ECO:0000256" key="6">
    <source>
        <dbReference type="ARBA" id="ARBA00023136"/>
    </source>
</evidence>
<keyword evidence="4 7" id="KW-0812">Transmembrane</keyword>
<keyword evidence="2 7" id="KW-1003">Cell membrane</keyword>
<evidence type="ECO:0000256" key="4">
    <source>
        <dbReference type="ARBA" id="ARBA00022692"/>
    </source>
</evidence>
<comment type="subcellular location">
    <subcellularLocation>
        <location evidence="7">Cell membrane</location>
        <topology evidence="7">Multi-pass membrane protein</topology>
    </subcellularLocation>
</comment>
<organism evidence="8 9">
    <name type="scientific">Arenicella chitinivorans</name>
    <dbReference type="NCBI Taxonomy" id="1329800"/>
    <lineage>
        <taxon>Bacteria</taxon>
        <taxon>Pseudomonadati</taxon>
        <taxon>Pseudomonadota</taxon>
        <taxon>Gammaproteobacteria</taxon>
        <taxon>Arenicellales</taxon>
        <taxon>Arenicellaceae</taxon>
        <taxon>Arenicella</taxon>
    </lineage>
</organism>
<feature type="binding site" evidence="7">
    <location>
        <position position="143"/>
    </location>
    <ligand>
        <name>a 1,2-diacyl-sn-glycero-3-phospho-(1'-sn-glycerol)</name>
        <dbReference type="ChEBI" id="CHEBI:64716"/>
    </ligand>
</feature>
<keyword evidence="3 7" id="KW-0808">Transferase</keyword>
<comment type="catalytic activity">
    <reaction evidence="7">
        <text>L-cysteinyl-[prolipoprotein] + a 1,2-diacyl-sn-glycero-3-phospho-(1'-sn-glycerol) = an S-1,2-diacyl-sn-glyceryl-L-cysteinyl-[prolipoprotein] + sn-glycerol 1-phosphate + H(+)</text>
        <dbReference type="Rhea" id="RHEA:56712"/>
        <dbReference type="Rhea" id="RHEA-COMP:14679"/>
        <dbReference type="Rhea" id="RHEA-COMP:14680"/>
        <dbReference type="ChEBI" id="CHEBI:15378"/>
        <dbReference type="ChEBI" id="CHEBI:29950"/>
        <dbReference type="ChEBI" id="CHEBI:57685"/>
        <dbReference type="ChEBI" id="CHEBI:64716"/>
        <dbReference type="ChEBI" id="CHEBI:140658"/>
        <dbReference type="EC" id="2.5.1.145"/>
    </reaction>
</comment>
<feature type="transmembrane region" description="Helical" evidence="7">
    <location>
        <begin position="92"/>
        <end position="115"/>
    </location>
</feature>
<dbReference type="RefSeq" id="WP_189399110.1">
    <property type="nucleotide sequence ID" value="NZ_BMXA01000002.1"/>
</dbReference>
<evidence type="ECO:0000313" key="8">
    <source>
        <dbReference type="EMBL" id="GHA04080.1"/>
    </source>
</evidence>
<dbReference type="AlphaFoldDB" id="A0A918RNG0"/>
<protein>
    <recommendedName>
        <fullName evidence="7">Phosphatidylglycerol--prolipoprotein diacylglyceryl transferase</fullName>
        <ecNumber evidence="7">2.5.1.145</ecNumber>
    </recommendedName>
</protein>
<dbReference type="InterPro" id="IPR001640">
    <property type="entry name" value="Lgt"/>
</dbReference>
<dbReference type="GO" id="GO:0005886">
    <property type="term" value="C:plasma membrane"/>
    <property type="evidence" value="ECO:0007669"/>
    <property type="project" value="UniProtKB-SubCell"/>
</dbReference>
<feature type="transmembrane region" description="Helical" evidence="7">
    <location>
        <begin position="20"/>
        <end position="39"/>
    </location>
</feature>
<feature type="transmembrane region" description="Helical" evidence="7">
    <location>
        <begin position="177"/>
        <end position="195"/>
    </location>
</feature>
<comment type="similarity">
    <text evidence="1 7">Belongs to the Lgt family.</text>
</comment>
<feature type="transmembrane region" description="Helical" evidence="7">
    <location>
        <begin position="122"/>
        <end position="142"/>
    </location>
</feature>
<comment type="function">
    <text evidence="7">Catalyzes the transfer of the diacylglyceryl group from phosphatidylglycerol to the sulfhydryl group of the N-terminal cysteine of a prolipoprotein, the first step in the formation of mature lipoproteins.</text>
</comment>
<keyword evidence="5 7" id="KW-1133">Transmembrane helix</keyword>
<gene>
    <name evidence="7 8" type="primary">lgt</name>
    <name evidence="8" type="ORF">GCM10008090_11730</name>
</gene>
<evidence type="ECO:0000256" key="5">
    <source>
        <dbReference type="ARBA" id="ARBA00022989"/>
    </source>
</evidence>
<feature type="transmembrane region" description="Helical" evidence="7">
    <location>
        <begin position="60"/>
        <end position="80"/>
    </location>
</feature>
<dbReference type="PANTHER" id="PTHR30589:SF0">
    <property type="entry name" value="PHOSPHATIDYLGLYCEROL--PROLIPOPROTEIN DIACYLGLYCERYL TRANSFERASE"/>
    <property type="match status" value="1"/>
</dbReference>
<keyword evidence="6 7" id="KW-0472">Membrane</keyword>
<keyword evidence="9" id="KW-1185">Reference proteome</keyword>
<dbReference type="EC" id="2.5.1.145" evidence="7"/>
<dbReference type="EMBL" id="BMXA01000002">
    <property type="protein sequence ID" value="GHA04080.1"/>
    <property type="molecule type" value="Genomic_DNA"/>
</dbReference>
<evidence type="ECO:0000256" key="1">
    <source>
        <dbReference type="ARBA" id="ARBA00007150"/>
    </source>
</evidence>
<evidence type="ECO:0000256" key="7">
    <source>
        <dbReference type="HAMAP-Rule" id="MF_01147"/>
    </source>
</evidence>
<dbReference type="PROSITE" id="PS01311">
    <property type="entry name" value="LGT"/>
    <property type="match status" value="1"/>
</dbReference>
<feature type="transmembrane region" description="Helical" evidence="7">
    <location>
        <begin position="232"/>
        <end position="257"/>
    </location>
</feature>
<comment type="pathway">
    <text evidence="7">Protein modification; lipoprotein biosynthesis (diacylglyceryl transfer).</text>
</comment>
<dbReference type="NCBIfam" id="TIGR00544">
    <property type="entry name" value="lgt"/>
    <property type="match status" value="1"/>
</dbReference>
<evidence type="ECO:0000256" key="3">
    <source>
        <dbReference type="ARBA" id="ARBA00022679"/>
    </source>
</evidence>
<dbReference type="GO" id="GO:0008961">
    <property type="term" value="F:phosphatidylglycerol-prolipoprotein diacylglyceryl transferase activity"/>
    <property type="evidence" value="ECO:0007669"/>
    <property type="project" value="UniProtKB-UniRule"/>
</dbReference>
<dbReference type="PANTHER" id="PTHR30589">
    <property type="entry name" value="PROLIPOPROTEIN DIACYLGLYCERYL TRANSFERASE"/>
    <property type="match status" value="1"/>
</dbReference>
<evidence type="ECO:0000313" key="9">
    <source>
        <dbReference type="Proteomes" id="UP000614811"/>
    </source>
</evidence>